<proteinExistence type="predicted"/>
<dbReference type="InterPro" id="IPR011990">
    <property type="entry name" value="TPR-like_helical_dom_sf"/>
</dbReference>
<dbReference type="NCBIfam" id="TIGR00756">
    <property type="entry name" value="PPR"/>
    <property type="match status" value="1"/>
</dbReference>
<dbReference type="AlphaFoldDB" id="A0AA86VRI8"/>
<keyword evidence="1" id="KW-0677">Repeat</keyword>
<dbReference type="Proteomes" id="UP001189624">
    <property type="component" value="Chromosome 8"/>
</dbReference>
<organism evidence="2 3">
    <name type="scientific">Sphenostylis stenocarpa</name>
    <dbReference type="NCBI Taxonomy" id="92480"/>
    <lineage>
        <taxon>Eukaryota</taxon>
        <taxon>Viridiplantae</taxon>
        <taxon>Streptophyta</taxon>
        <taxon>Embryophyta</taxon>
        <taxon>Tracheophyta</taxon>
        <taxon>Spermatophyta</taxon>
        <taxon>Magnoliopsida</taxon>
        <taxon>eudicotyledons</taxon>
        <taxon>Gunneridae</taxon>
        <taxon>Pentapetalae</taxon>
        <taxon>rosids</taxon>
        <taxon>fabids</taxon>
        <taxon>Fabales</taxon>
        <taxon>Fabaceae</taxon>
        <taxon>Papilionoideae</taxon>
        <taxon>50 kb inversion clade</taxon>
        <taxon>NPAAA clade</taxon>
        <taxon>indigoferoid/millettioid clade</taxon>
        <taxon>Phaseoleae</taxon>
        <taxon>Sphenostylis</taxon>
    </lineage>
</organism>
<dbReference type="Gene3D" id="1.25.40.10">
    <property type="entry name" value="Tetratricopeptide repeat domain"/>
    <property type="match status" value="1"/>
</dbReference>
<protein>
    <recommendedName>
        <fullName evidence="4">Pentatricopeptide repeat-containing protein</fullName>
    </recommendedName>
</protein>
<dbReference type="InterPro" id="IPR002885">
    <property type="entry name" value="PPR_rpt"/>
</dbReference>
<evidence type="ECO:0008006" key="4">
    <source>
        <dbReference type="Google" id="ProtNLM"/>
    </source>
</evidence>
<gene>
    <name evidence="2" type="ORF">AYBTSS11_LOCUS22522</name>
</gene>
<dbReference type="EMBL" id="OY731405">
    <property type="protein sequence ID" value="CAJ1970538.1"/>
    <property type="molecule type" value="Genomic_DNA"/>
</dbReference>
<evidence type="ECO:0000313" key="3">
    <source>
        <dbReference type="Proteomes" id="UP001189624"/>
    </source>
</evidence>
<dbReference type="Pfam" id="PF13041">
    <property type="entry name" value="PPR_2"/>
    <property type="match status" value="1"/>
</dbReference>
<name>A0AA86VRI8_9FABA</name>
<evidence type="ECO:0000313" key="2">
    <source>
        <dbReference type="EMBL" id="CAJ1970538.1"/>
    </source>
</evidence>
<evidence type="ECO:0000256" key="1">
    <source>
        <dbReference type="ARBA" id="ARBA00022737"/>
    </source>
</evidence>
<dbReference type="Gramene" id="rna-AYBTSS11_LOCUS22522">
    <property type="protein sequence ID" value="CAJ1970538.1"/>
    <property type="gene ID" value="gene-AYBTSS11_LOCUS22522"/>
</dbReference>
<reference evidence="2" key="1">
    <citation type="submission" date="2023-10" db="EMBL/GenBank/DDBJ databases">
        <authorList>
            <person name="Domelevo Entfellner J.-B."/>
        </authorList>
    </citation>
    <scope>NUCLEOTIDE SEQUENCE</scope>
</reference>
<sequence length="167" mass="18470">MIVGENGFGGIGVWVASVGIGGTPYTHLGNCLFAVSKNENSGFKGNMQYFERFPKGALNGMESSPNGFNTSPSFEDSENYPVRVLIKNGELEEGLRTQLKSWKFWIRLEPLLMNNVNALIGGYCKSGDIKEAWLVLDRMSVAPNADTYDTIFHSFYDREIEASHGST</sequence>
<keyword evidence="3" id="KW-1185">Reference proteome</keyword>
<accession>A0AA86VRI8</accession>